<dbReference type="Proteomes" id="UP000630445">
    <property type="component" value="Unassembled WGS sequence"/>
</dbReference>
<sequence>MSITSTGILYPILGCLLLSEEKQRALAQLHAINSRGKADNYAEDTADYATSKWFQFTMVTKRLMVQLWRSPDYVWNKIILHVFAALFSGFTFWKISDGTFALQLRLFAIFNFIFVAPGCINQMQPLFLHNRDIFEAREKKSKIYHWLAFIGAQTVSEIPYLTLCATLYFLYWYFTAGFPTTPSISGHMYLQMIFYEFLYTSIGQGIAAYAPNEHFAAVLNPVLIGAGLVSFCGVVVPYSQMQPFWRDWLYYLDPFTYLVGGLLGEVLWDVQVRCEPEELVRFAAPLGQTCGEYMATFLAEKPGYLVDGNATVCEFCRYETGADYARTFNLKERYYFWRDTGITALFCISSYATVFLMMKLRSKKTKSARSE</sequence>
<dbReference type="GO" id="GO:0016020">
    <property type="term" value="C:membrane"/>
    <property type="evidence" value="ECO:0007669"/>
    <property type="project" value="UniProtKB-SubCell"/>
</dbReference>
<dbReference type="Proteomes" id="UP000662466">
    <property type="component" value="Unassembled WGS sequence"/>
</dbReference>
<evidence type="ECO:0000256" key="6">
    <source>
        <dbReference type="SAM" id="Phobius"/>
    </source>
</evidence>
<reference evidence="8" key="1">
    <citation type="submission" date="2020-06" db="EMBL/GenBank/DDBJ databases">
        <title>Draft genome sequences of strains closely related to Aspergillus parafelis and Aspergillus hiratsukae.</title>
        <authorList>
            <person name="Dos Santos R.A.C."/>
            <person name="Rivero-Menendez O."/>
            <person name="Steenwyk J.L."/>
            <person name="Mead M.E."/>
            <person name="Goldman G.H."/>
            <person name="Alastruey-Izquierdo A."/>
            <person name="Rokas A."/>
        </authorList>
    </citation>
    <scope>NUCLEOTIDE SEQUENCE</scope>
    <source>
        <strain evidence="8">CNM-CM5793</strain>
        <strain evidence="9">CNM-CM6106</strain>
    </source>
</reference>
<accession>A0A8H6UDS9</accession>
<feature type="transmembrane region" description="Helical" evidence="6">
    <location>
        <begin position="143"/>
        <end position="171"/>
    </location>
</feature>
<evidence type="ECO:0000259" key="7">
    <source>
        <dbReference type="Pfam" id="PF01061"/>
    </source>
</evidence>
<evidence type="ECO:0000256" key="5">
    <source>
        <dbReference type="ARBA" id="ARBA00023136"/>
    </source>
</evidence>
<evidence type="ECO:0000256" key="1">
    <source>
        <dbReference type="ARBA" id="ARBA00004141"/>
    </source>
</evidence>
<keyword evidence="10" id="KW-1185">Reference proteome</keyword>
<evidence type="ECO:0000313" key="10">
    <source>
        <dbReference type="Proteomes" id="UP000630445"/>
    </source>
</evidence>
<dbReference type="OrthoDB" id="4505979at2759"/>
<keyword evidence="5 6" id="KW-0472">Membrane</keyword>
<dbReference type="GO" id="GO:0140359">
    <property type="term" value="F:ABC-type transporter activity"/>
    <property type="evidence" value="ECO:0007669"/>
    <property type="project" value="InterPro"/>
</dbReference>
<evidence type="ECO:0000313" key="8">
    <source>
        <dbReference type="EMBL" id="KAF7122788.1"/>
    </source>
</evidence>
<dbReference type="PANTHER" id="PTHR19241">
    <property type="entry name" value="ATP-BINDING CASSETTE TRANSPORTER"/>
    <property type="match status" value="1"/>
</dbReference>
<feature type="transmembrane region" description="Helical" evidence="6">
    <location>
        <begin position="216"/>
        <end position="236"/>
    </location>
</feature>
<dbReference type="AlphaFoldDB" id="A0A8H6UDS9"/>
<keyword evidence="2" id="KW-0813">Transport</keyword>
<proteinExistence type="predicted"/>
<feature type="transmembrane region" description="Helical" evidence="6">
    <location>
        <begin position="341"/>
        <end position="360"/>
    </location>
</feature>
<name>A0A8H6UDS9_9EURO</name>
<protein>
    <recommendedName>
        <fullName evidence="7">ABC-2 type transporter transmembrane domain-containing protein</fullName>
    </recommendedName>
</protein>
<dbReference type="Pfam" id="PF01061">
    <property type="entry name" value="ABC2_membrane"/>
    <property type="match status" value="1"/>
</dbReference>
<organism evidence="8 10">
    <name type="scientific">Aspergillus hiratsukae</name>
    <dbReference type="NCBI Taxonomy" id="1194566"/>
    <lineage>
        <taxon>Eukaryota</taxon>
        <taxon>Fungi</taxon>
        <taxon>Dikarya</taxon>
        <taxon>Ascomycota</taxon>
        <taxon>Pezizomycotina</taxon>
        <taxon>Eurotiomycetes</taxon>
        <taxon>Eurotiomycetidae</taxon>
        <taxon>Eurotiales</taxon>
        <taxon>Aspergillaceae</taxon>
        <taxon>Aspergillus</taxon>
        <taxon>Aspergillus subgen. Fumigati</taxon>
    </lineage>
</organism>
<evidence type="ECO:0000313" key="9">
    <source>
        <dbReference type="EMBL" id="KAF7162666.1"/>
    </source>
</evidence>
<feature type="transmembrane region" description="Helical" evidence="6">
    <location>
        <begin position="73"/>
        <end position="92"/>
    </location>
</feature>
<dbReference type="InterPro" id="IPR013525">
    <property type="entry name" value="ABC2_TM"/>
</dbReference>
<evidence type="ECO:0000256" key="4">
    <source>
        <dbReference type="ARBA" id="ARBA00022989"/>
    </source>
</evidence>
<comment type="caution">
    <text evidence="8">The sequence shown here is derived from an EMBL/GenBank/DDBJ whole genome shotgun (WGS) entry which is preliminary data.</text>
</comment>
<feature type="domain" description="ABC-2 type transporter transmembrane" evidence="7">
    <location>
        <begin position="55"/>
        <end position="263"/>
    </location>
</feature>
<evidence type="ECO:0000256" key="2">
    <source>
        <dbReference type="ARBA" id="ARBA00022448"/>
    </source>
</evidence>
<dbReference type="EMBL" id="JACBAF010002225">
    <property type="protein sequence ID" value="KAF7162666.1"/>
    <property type="molecule type" value="Genomic_DNA"/>
</dbReference>
<keyword evidence="4 6" id="KW-1133">Transmembrane helix</keyword>
<feature type="transmembrane region" description="Helical" evidence="6">
    <location>
        <begin position="104"/>
        <end position="123"/>
    </location>
</feature>
<evidence type="ECO:0000256" key="3">
    <source>
        <dbReference type="ARBA" id="ARBA00022692"/>
    </source>
</evidence>
<feature type="transmembrane region" description="Helical" evidence="6">
    <location>
        <begin position="192"/>
        <end position="210"/>
    </location>
</feature>
<dbReference type="EMBL" id="JACBAD010002007">
    <property type="protein sequence ID" value="KAF7122788.1"/>
    <property type="molecule type" value="Genomic_DNA"/>
</dbReference>
<keyword evidence="3 6" id="KW-0812">Transmembrane</keyword>
<comment type="subcellular location">
    <subcellularLocation>
        <location evidence="1">Membrane</location>
        <topology evidence="1">Multi-pass membrane protein</topology>
    </subcellularLocation>
</comment>
<gene>
    <name evidence="8" type="ORF">CNMCM5793_000898</name>
    <name evidence="9" type="ORF">CNMCM6106_009485</name>
</gene>